<dbReference type="GO" id="GO:0048038">
    <property type="term" value="F:quinone binding"/>
    <property type="evidence" value="ECO:0007669"/>
    <property type="project" value="InterPro"/>
</dbReference>
<organism evidence="4 5">
    <name type="scientific">Donghicola tyrosinivorans</name>
    <dbReference type="NCBI Taxonomy" id="1652492"/>
    <lineage>
        <taxon>Bacteria</taxon>
        <taxon>Pseudomonadati</taxon>
        <taxon>Pseudomonadota</taxon>
        <taxon>Alphaproteobacteria</taxon>
        <taxon>Rhodobacterales</taxon>
        <taxon>Roseobacteraceae</taxon>
        <taxon>Donghicola</taxon>
    </lineage>
</organism>
<dbReference type="Gene3D" id="1.10.10.1150">
    <property type="entry name" value="Coenzyme PQQ synthesis protein D (PqqD)"/>
    <property type="match status" value="1"/>
</dbReference>
<dbReference type="Proteomes" id="UP000238392">
    <property type="component" value="Unassembled WGS sequence"/>
</dbReference>
<evidence type="ECO:0000256" key="1">
    <source>
        <dbReference type="ARBA" id="ARBA00004886"/>
    </source>
</evidence>
<keyword evidence="3" id="KW-0884">PQQ biosynthesis</keyword>
<evidence type="ECO:0000313" key="5">
    <source>
        <dbReference type="Proteomes" id="UP000238392"/>
    </source>
</evidence>
<comment type="caution">
    <text evidence="4">The sequence shown here is derived from an EMBL/GenBank/DDBJ whole genome shotgun (WGS) entry which is preliminary data.</text>
</comment>
<gene>
    <name evidence="4" type="ORF">CLV74_102466</name>
</gene>
<sequence length="90" mass="9788">MEGADIPCLPRGVRLHHDKVRDAWVLLAPERAVRLDPIGHAILSRVDGTASFDQITADLAATYNAPQEQIAGDAAGFLNALRERLFLEVA</sequence>
<dbReference type="AlphaFoldDB" id="A0A2T0X0S8"/>
<evidence type="ECO:0000256" key="3">
    <source>
        <dbReference type="ARBA" id="ARBA00022905"/>
    </source>
</evidence>
<dbReference type="NCBIfam" id="TIGR03859">
    <property type="entry name" value="PQQ_PqqD"/>
    <property type="match status" value="1"/>
</dbReference>
<dbReference type="Pfam" id="PF05402">
    <property type="entry name" value="PqqD"/>
    <property type="match status" value="1"/>
</dbReference>
<comment type="subunit">
    <text evidence="2">Monomer. Interacts with PqqE.</text>
</comment>
<evidence type="ECO:0000256" key="2">
    <source>
        <dbReference type="ARBA" id="ARBA00011741"/>
    </source>
</evidence>
<keyword evidence="5" id="KW-1185">Reference proteome</keyword>
<dbReference type="EMBL" id="PVTQ01000002">
    <property type="protein sequence ID" value="PRY92548.1"/>
    <property type="molecule type" value="Genomic_DNA"/>
</dbReference>
<dbReference type="InterPro" id="IPR022479">
    <property type="entry name" value="PqqD_bac"/>
</dbReference>
<reference evidence="4 5" key="1">
    <citation type="submission" date="2018-03" db="EMBL/GenBank/DDBJ databases">
        <title>Genomic Encyclopedia of Archaeal and Bacterial Type Strains, Phase II (KMG-II): from individual species to whole genera.</title>
        <authorList>
            <person name="Goeker M."/>
        </authorList>
    </citation>
    <scope>NUCLEOTIDE SEQUENCE [LARGE SCALE GENOMIC DNA]</scope>
    <source>
        <strain evidence="4 5">DSM 100212</strain>
    </source>
</reference>
<dbReference type="InterPro" id="IPR041881">
    <property type="entry name" value="PqqD_sf"/>
</dbReference>
<name>A0A2T0X0S8_9RHOB</name>
<dbReference type="InterPro" id="IPR008792">
    <property type="entry name" value="PQQD"/>
</dbReference>
<proteinExistence type="predicted"/>
<dbReference type="UniPathway" id="UPA00539"/>
<protein>
    <submittedName>
        <fullName evidence="4">Pyrroloquinoline quinone biosynthesis protein D</fullName>
    </submittedName>
</protein>
<comment type="pathway">
    <text evidence="1">Cofactor biosynthesis; pyrroloquinoline quinone biosynthesis.</text>
</comment>
<accession>A0A2T0X0S8</accession>
<dbReference type="GO" id="GO:0018189">
    <property type="term" value="P:pyrroloquinoline quinone biosynthetic process"/>
    <property type="evidence" value="ECO:0007669"/>
    <property type="project" value="UniProtKB-UniPathway"/>
</dbReference>
<evidence type="ECO:0000313" key="4">
    <source>
        <dbReference type="EMBL" id="PRY92548.1"/>
    </source>
</evidence>